<feature type="domain" description="Chromo" evidence="1">
    <location>
        <begin position="162"/>
        <end position="194"/>
    </location>
</feature>
<protein>
    <submittedName>
        <fullName evidence="3">Transposon Ty3 Gag-Pol polyprotein</fullName>
    </submittedName>
</protein>
<dbReference type="InterPro" id="IPR036397">
    <property type="entry name" value="RNaseH_sf"/>
</dbReference>
<dbReference type="InterPro" id="IPR023780">
    <property type="entry name" value="Chromo_domain"/>
</dbReference>
<evidence type="ECO:0000259" key="2">
    <source>
        <dbReference type="PROSITE" id="PS50994"/>
    </source>
</evidence>
<feature type="domain" description="Integrase catalytic" evidence="2">
    <location>
        <begin position="1"/>
        <end position="172"/>
    </location>
</feature>
<dbReference type="Gene3D" id="3.30.420.10">
    <property type="entry name" value="Ribonuclease H-like superfamily/Ribonuclease H"/>
    <property type="match status" value="1"/>
</dbReference>
<reference evidence="3" key="1">
    <citation type="journal article" date="2019" name="Sci. Rep.">
        <title>Draft genome of Tanacetum cinerariifolium, the natural source of mosquito coil.</title>
        <authorList>
            <person name="Yamashiro T."/>
            <person name="Shiraishi A."/>
            <person name="Satake H."/>
            <person name="Nakayama K."/>
        </authorList>
    </citation>
    <scope>NUCLEOTIDE SEQUENCE</scope>
</reference>
<dbReference type="PANTHER" id="PTHR45835">
    <property type="entry name" value="YALI0A06105P"/>
    <property type="match status" value="1"/>
</dbReference>
<dbReference type="SUPFAM" id="SSF53098">
    <property type="entry name" value="Ribonuclease H-like"/>
    <property type="match status" value="1"/>
</dbReference>
<dbReference type="Pfam" id="PF00385">
    <property type="entry name" value="Chromo"/>
    <property type="match status" value="1"/>
</dbReference>
<organism evidence="3">
    <name type="scientific">Tanacetum cinerariifolium</name>
    <name type="common">Dalmatian daisy</name>
    <name type="synonym">Chrysanthemum cinerariifolium</name>
    <dbReference type="NCBI Taxonomy" id="118510"/>
    <lineage>
        <taxon>Eukaryota</taxon>
        <taxon>Viridiplantae</taxon>
        <taxon>Streptophyta</taxon>
        <taxon>Embryophyta</taxon>
        <taxon>Tracheophyta</taxon>
        <taxon>Spermatophyta</taxon>
        <taxon>Magnoliopsida</taxon>
        <taxon>eudicotyledons</taxon>
        <taxon>Gunneridae</taxon>
        <taxon>Pentapetalae</taxon>
        <taxon>asterids</taxon>
        <taxon>campanulids</taxon>
        <taxon>Asterales</taxon>
        <taxon>Asteraceae</taxon>
        <taxon>Asteroideae</taxon>
        <taxon>Anthemideae</taxon>
        <taxon>Anthemidinae</taxon>
        <taxon>Tanacetum</taxon>
    </lineage>
</organism>
<evidence type="ECO:0000259" key="1">
    <source>
        <dbReference type="PROSITE" id="PS50013"/>
    </source>
</evidence>
<gene>
    <name evidence="3" type="ORF">Tci_053943</name>
</gene>
<evidence type="ECO:0000313" key="3">
    <source>
        <dbReference type="EMBL" id="GEU81965.1"/>
    </source>
</evidence>
<dbReference type="GO" id="GO:0015074">
    <property type="term" value="P:DNA integration"/>
    <property type="evidence" value="ECO:0007669"/>
    <property type="project" value="InterPro"/>
</dbReference>
<dbReference type="PROSITE" id="PS50013">
    <property type="entry name" value="CHROMO_2"/>
    <property type="match status" value="1"/>
</dbReference>
<dbReference type="InterPro" id="IPR001584">
    <property type="entry name" value="Integrase_cat-core"/>
</dbReference>
<dbReference type="AlphaFoldDB" id="A0A6L2NBG1"/>
<accession>A0A6L2NBG1</accession>
<dbReference type="InterPro" id="IPR000953">
    <property type="entry name" value="Chromo/chromo_shadow_dom"/>
</dbReference>
<dbReference type="InterPro" id="IPR016197">
    <property type="entry name" value="Chromo-like_dom_sf"/>
</dbReference>
<dbReference type="EMBL" id="BKCJ010008389">
    <property type="protein sequence ID" value="GEU81965.1"/>
    <property type="molecule type" value="Genomic_DNA"/>
</dbReference>
<dbReference type="PROSITE" id="PS50994">
    <property type="entry name" value="INTEGRASE"/>
    <property type="match status" value="1"/>
</dbReference>
<dbReference type="GO" id="GO:0003676">
    <property type="term" value="F:nucleic acid binding"/>
    <property type="evidence" value="ECO:0007669"/>
    <property type="project" value="InterPro"/>
</dbReference>
<name>A0A6L2NBG1_TANCI</name>
<dbReference type="SUPFAM" id="SSF54160">
    <property type="entry name" value="Chromo domain-like"/>
    <property type="match status" value="1"/>
</dbReference>
<sequence length="236" mass="26698">MDFIDGLPKSSGYSVILVVVDRLSKSAHFVSLKHPYTAASVATIFIREIVGLHRVPKSIISDRDRVYDRGTALTLEVGDRVYLKLRPYRQTSVAQRTNQKLAPRYYGPYEVVERIGQVAYKLKLPSGSVIHPVFHVSQLRKTIGGQQVTSELPAGGDIMENMEPEEVIGSHIVDEQWEVLIAWKGLPASEATWELYEQKQFPHFHLEDKVVFQGVSDDMNRKFGKKYQRKNKSAGG</sequence>
<dbReference type="PANTHER" id="PTHR45835:SF104">
    <property type="entry name" value="PROTEIN NYNRIN-LIKE"/>
    <property type="match status" value="1"/>
</dbReference>
<comment type="caution">
    <text evidence="3">The sequence shown here is derived from an EMBL/GenBank/DDBJ whole genome shotgun (WGS) entry which is preliminary data.</text>
</comment>
<dbReference type="Gene3D" id="2.40.50.40">
    <property type="match status" value="1"/>
</dbReference>
<dbReference type="InterPro" id="IPR056924">
    <property type="entry name" value="SH3_Tf2-1"/>
</dbReference>
<dbReference type="InterPro" id="IPR012337">
    <property type="entry name" value="RNaseH-like_sf"/>
</dbReference>
<proteinExistence type="predicted"/>
<dbReference type="Pfam" id="PF24626">
    <property type="entry name" value="SH3_Tf2-1"/>
    <property type="match status" value="1"/>
</dbReference>